<dbReference type="AlphaFoldDB" id="A0A0R0CSJ0"/>
<feature type="compositionally biased region" description="Gly residues" evidence="1">
    <location>
        <begin position="823"/>
        <end position="835"/>
    </location>
</feature>
<gene>
    <name evidence="2" type="ORF">ABB27_09170</name>
</gene>
<evidence type="ECO:0000256" key="1">
    <source>
        <dbReference type="SAM" id="MobiDB-lite"/>
    </source>
</evidence>
<accession>A0A0R0CSJ0</accession>
<evidence type="ECO:0000313" key="2">
    <source>
        <dbReference type="EMBL" id="KRG67752.1"/>
    </source>
</evidence>
<comment type="caution">
    <text evidence="2">The sequence shown here is derived from an EMBL/GenBank/DDBJ whole genome shotgun (WGS) entry which is preliminary data.</text>
</comment>
<evidence type="ECO:0000313" key="3">
    <source>
        <dbReference type="Proteomes" id="UP000051863"/>
    </source>
</evidence>
<protein>
    <recommendedName>
        <fullName evidence="4">Carbohydrate-binding family V/XII</fullName>
    </recommendedName>
</protein>
<sequence>MIAVAAIGNAGAAFGQQPPVAVTATTDSVDARPFPRSYAADGINFKLHQPQLLSWQDETLRGRMVMSVDTGSHPGTDGKPQPSADYGTLDFSAHTQVDKQARATVLSKIEISNANFPTATDRQSAYLAAARKQLLATPTLTVSLDQLEAALAIAGASAPAPSLAVRNDPPEIIFSTVPAVLILIDGKPVLKASGETDVQRVINTRSLLLQRAGRYYLALGGHWASAATLSGPWSPQASVDAALVQAGKAAVDSRQVDAMAEPPTALKSMLDAGQWPDVHVRSGAAELIAVQGEPQFAAIAGTQLSYVTNTGADVFVDAAAGHRWYVLVSGRWFSAPSSRGPWLYVPSRQLPAGFARIPPDHPKSGVLASIAGTPEAREALIANSIPQTASVQRGSVNLDVVYDGVPSFAPVEGTRLQYARNTATPVLRVDADHFYAVDKGIWFSASAATGPWTVATSVPAVIYSIPTRSPLHYVTYVRIYSHDNDEVHVGYTPGYYGTVVADNVVVYGTAYPCRPWVGNYWYGCPLTYGMGVYFGWNPWVGWTFGWGWGWFDGWYGPYSPWWGPWYGPATAWGWWGGGAAAWNVYGHWGNAAVRGTAAAWADPWTGNVGRGARGGFYNEASGGRGAGRAGIKTNAYTGTTTAAAQGIRYNPQTGRVVAGGGAAAVNPYTDRAAAGGARTVVNERSGRVTQAAGGVVAGPHGAVAGGAFDSQTQAGGEARGAGAFHYNADTGTLQHGGVVDVNDNLYAGHDGHVYHYDDGSWSQVTRPDTSKNLGGQTRQSLDRDRAARERGDERISARQPTQVNMPRGAGGNARPVGGFRPALGGGRLHGGGFRH</sequence>
<proteinExistence type="predicted"/>
<evidence type="ECO:0008006" key="4">
    <source>
        <dbReference type="Google" id="ProtNLM"/>
    </source>
</evidence>
<feature type="region of interest" description="Disordered" evidence="1">
    <location>
        <begin position="761"/>
        <end position="835"/>
    </location>
</feature>
<reference evidence="2 3" key="1">
    <citation type="submission" date="2015-05" db="EMBL/GenBank/DDBJ databases">
        <title>Genome sequencing and analysis of members of genus Stenotrophomonas.</title>
        <authorList>
            <person name="Patil P.P."/>
            <person name="Midha S."/>
            <person name="Patil P.B."/>
        </authorList>
    </citation>
    <scope>NUCLEOTIDE SEQUENCE [LARGE SCALE GENOMIC DNA]</scope>
    <source>
        <strain evidence="2 3">DSM 18941</strain>
    </source>
</reference>
<feature type="compositionally biased region" description="Basic and acidic residues" evidence="1">
    <location>
        <begin position="780"/>
        <end position="796"/>
    </location>
</feature>
<name>A0A0R0CSJ0_9GAMM</name>
<feature type="compositionally biased region" description="Polar residues" evidence="1">
    <location>
        <begin position="761"/>
        <end position="779"/>
    </location>
</feature>
<dbReference type="Proteomes" id="UP000051863">
    <property type="component" value="Unassembled WGS sequence"/>
</dbReference>
<dbReference type="PATRIC" id="fig|405446.3.peg.1285"/>
<dbReference type="EMBL" id="LDJJ01000028">
    <property type="protein sequence ID" value="KRG67752.1"/>
    <property type="molecule type" value="Genomic_DNA"/>
</dbReference>
<keyword evidence="3" id="KW-1185">Reference proteome</keyword>
<organism evidence="2 3">
    <name type="scientific">Stenotrophomonas terrae</name>
    <dbReference type="NCBI Taxonomy" id="405446"/>
    <lineage>
        <taxon>Bacteria</taxon>
        <taxon>Pseudomonadati</taxon>
        <taxon>Pseudomonadota</taxon>
        <taxon>Gammaproteobacteria</taxon>
        <taxon>Lysobacterales</taxon>
        <taxon>Lysobacteraceae</taxon>
        <taxon>Stenotrophomonas</taxon>
    </lineage>
</organism>